<evidence type="ECO:0000259" key="17">
    <source>
        <dbReference type="SMART" id="SM00936"/>
    </source>
</evidence>
<feature type="domain" description="Peptidase S11 D-Ala-D-Ala carboxypeptidase A C-terminal" evidence="17">
    <location>
        <begin position="294"/>
        <end position="384"/>
    </location>
</feature>
<evidence type="ECO:0000256" key="9">
    <source>
        <dbReference type="ARBA" id="ARBA00022960"/>
    </source>
</evidence>
<dbReference type="PANTHER" id="PTHR21581:SF6">
    <property type="entry name" value="TRAFFICKING PROTEIN PARTICLE COMPLEX SUBUNIT 12"/>
    <property type="match status" value="1"/>
</dbReference>
<dbReference type="InterPro" id="IPR001967">
    <property type="entry name" value="Peptidase_S11_N"/>
</dbReference>
<evidence type="ECO:0000256" key="3">
    <source>
        <dbReference type="ARBA" id="ARBA00007164"/>
    </source>
</evidence>
<protein>
    <recommendedName>
        <fullName evidence="4">serine-type D-Ala-D-Ala carboxypeptidase</fullName>
        <ecNumber evidence="4">3.4.16.4</ecNumber>
    </recommendedName>
</protein>
<dbReference type="InterPro" id="IPR012338">
    <property type="entry name" value="Beta-lactam/transpept-like"/>
</dbReference>
<keyword evidence="16" id="KW-0472">Membrane</keyword>
<evidence type="ECO:0000256" key="16">
    <source>
        <dbReference type="SAM" id="Phobius"/>
    </source>
</evidence>
<keyword evidence="9" id="KW-0133">Cell shape</keyword>
<dbReference type="PANTHER" id="PTHR21581">
    <property type="entry name" value="D-ALANYL-D-ALANINE CARBOXYPEPTIDASE"/>
    <property type="match status" value="1"/>
</dbReference>
<dbReference type="eggNOG" id="COG1686">
    <property type="taxonomic scope" value="Bacteria"/>
</dbReference>
<dbReference type="EC" id="3.4.16.4" evidence="4"/>
<evidence type="ECO:0000256" key="10">
    <source>
        <dbReference type="ARBA" id="ARBA00022984"/>
    </source>
</evidence>
<keyword evidence="16" id="KW-1133">Transmembrane helix</keyword>
<dbReference type="PRINTS" id="PR00725">
    <property type="entry name" value="DADACBPTASE1"/>
</dbReference>
<keyword evidence="10" id="KW-0573">Peptidoglycan synthesis</keyword>
<dbReference type="AlphaFoldDB" id="D6GSC8"/>
<evidence type="ECO:0000256" key="14">
    <source>
        <dbReference type="PIRSR" id="PIRSR618044-2"/>
    </source>
</evidence>
<dbReference type="GO" id="GO:0006508">
    <property type="term" value="P:proteolysis"/>
    <property type="evidence" value="ECO:0007669"/>
    <property type="project" value="UniProtKB-KW"/>
</dbReference>
<comment type="similarity">
    <text evidence="3 15">Belongs to the peptidase S11 family.</text>
</comment>
<comment type="pathway">
    <text evidence="2">Cell wall biogenesis; peptidoglycan biosynthesis.</text>
</comment>
<feature type="active site" description="Acyl-ester intermediate" evidence="13">
    <location>
        <position position="68"/>
    </location>
</feature>
<accession>D6GSC8</accession>
<evidence type="ECO:0000313" key="19">
    <source>
        <dbReference type="Proteomes" id="UP000007468"/>
    </source>
</evidence>
<dbReference type="HOGENOM" id="CLU_027070_7_3_9"/>
<evidence type="ECO:0000256" key="12">
    <source>
        <dbReference type="ARBA" id="ARBA00034000"/>
    </source>
</evidence>
<name>D6GSC8_FILAD</name>
<evidence type="ECO:0000256" key="4">
    <source>
        <dbReference type="ARBA" id="ARBA00012448"/>
    </source>
</evidence>
<dbReference type="Pfam" id="PF07943">
    <property type="entry name" value="PBP5_C"/>
    <property type="match status" value="1"/>
</dbReference>
<dbReference type="PATRIC" id="fig|546269.5.peg.166"/>
<keyword evidence="11" id="KW-0961">Cell wall biogenesis/degradation</keyword>
<keyword evidence="8" id="KW-0378">Hydrolase</keyword>
<evidence type="ECO:0000256" key="11">
    <source>
        <dbReference type="ARBA" id="ARBA00023316"/>
    </source>
</evidence>
<keyword evidence="19" id="KW-1185">Reference proteome</keyword>
<keyword evidence="6" id="KW-0645">Protease</keyword>
<dbReference type="Proteomes" id="UP000007468">
    <property type="component" value="Chromosome"/>
</dbReference>
<dbReference type="Gene3D" id="3.40.710.10">
    <property type="entry name" value="DD-peptidase/beta-lactamase superfamily"/>
    <property type="match status" value="1"/>
</dbReference>
<feature type="active site" description="Proton acceptor" evidence="13">
    <location>
        <position position="71"/>
    </location>
</feature>
<dbReference type="SMART" id="SM00936">
    <property type="entry name" value="PBP5_C"/>
    <property type="match status" value="1"/>
</dbReference>
<comment type="function">
    <text evidence="1">Removes C-terminal D-alanyl residues from sugar-peptide cell wall precursors.</text>
</comment>
<dbReference type="InterPro" id="IPR015956">
    <property type="entry name" value="Peniciliin-bd_prot_C_sf"/>
</dbReference>
<gene>
    <name evidence="18" type="ordered locus">HMPREF0389_00485</name>
</gene>
<dbReference type="KEGG" id="faa:HMPREF0389_00485"/>
<dbReference type="UniPathway" id="UPA00219"/>
<evidence type="ECO:0000256" key="2">
    <source>
        <dbReference type="ARBA" id="ARBA00004752"/>
    </source>
</evidence>
<feature type="transmembrane region" description="Helical" evidence="16">
    <location>
        <begin position="400"/>
        <end position="424"/>
    </location>
</feature>
<dbReference type="Gene3D" id="2.60.410.10">
    <property type="entry name" value="D-Ala-D-Ala carboxypeptidase, C-terminal domain"/>
    <property type="match status" value="1"/>
</dbReference>
<feature type="active site" evidence="13">
    <location>
        <position position="123"/>
    </location>
</feature>
<evidence type="ECO:0000256" key="5">
    <source>
        <dbReference type="ARBA" id="ARBA00022645"/>
    </source>
</evidence>
<feature type="binding site" evidence="14">
    <location>
        <position position="245"/>
    </location>
    <ligand>
        <name>substrate</name>
    </ligand>
</feature>
<dbReference type="Pfam" id="PF00768">
    <property type="entry name" value="Peptidase_S11"/>
    <property type="match status" value="1"/>
</dbReference>
<organism evidence="18 19">
    <name type="scientific">Filifactor alocis (strain ATCC 35896 / CCUG 47790 / D40 B5)</name>
    <name type="common">Fusobacterium alocis</name>
    <dbReference type="NCBI Taxonomy" id="546269"/>
    <lineage>
        <taxon>Bacteria</taxon>
        <taxon>Bacillati</taxon>
        <taxon>Bacillota</taxon>
        <taxon>Clostridia</taxon>
        <taxon>Peptostreptococcales</taxon>
        <taxon>Filifactoraceae</taxon>
        <taxon>Filifactor</taxon>
    </lineage>
</organism>
<dbReference type="InterPro" id="IPR012907">
    <property type="entry name" value="Peptidase_S11_C"/>
</dbReference>
<dbReference type="GO" id="GO:0009002">
    <property type="term" value="F:serine-type D-Ala-D-Ala carboxypeptidase activity"/>
    <property type="evidence" value="ECO:0007669"/>
    <property type="project" value="UniProtKB-EC"/>
</dbReference>
<comment type="catalytic activity">
    <reaction evidence="12">
        <text>Preferential cleavage: (Ac)2-L-Lys-D-Ala-|-D-Ala. Also transpeptidation of peptidyl-alanyl moieties that are N-acyl substituents of D-alanine.</text>
        <dbReference type="EC" id="3.4.16.4"/>
    </reaction>
</comment>
<evidence type="ECO:0000256" key="8">
    <source>
        <dbReference type="ARBA" id="ARBA00022801"/>
    </source>
</evidence>
<sequence length="443" mass="50084">MSKYNLKTKNLLFAVIIFFNTVFLHDIHAVATNTPSLGLNCSTAVLIEEETGKILYEKQKDVPVYPASTTKIMTALLTLEHLDLNQKITVPEDMGPADGSAMYLLPGETFTVEELLQGLLVKSANDAAILLAKNISGSVEEFSNLMNQRAQEIGCQNTHFVNPNGLHDPNHTTSAYDLALIAREAMKNPKFRELVSTDFVQIHATEQTPEIRYFRNTNKFLWSKQTIDYKGISTPIKYDVIDGIKTGYTPEAGKCLVSSGEKNGIRLIAVVMKNQGLEVYANSRKLLDYGFQNFTKKKIFTANEVAGTTVIVDSLEKNLDFYVKEDYYSIENINSKSEIEQEVFLNENIKFPIHVDEEIGTLKLKDNGVILEELPIFAKNEIHSVYSLQGFVHFSKNHKFLSVLTMVGIFIVLITIFAAVRLISKKRRRKRRRKLSHSSYRVQ</sequence>
<dbReference type="STRING" id="546269.HMPREF0389_00485"/>
<keyword evidence="16" id="KW-0812">Transmembrane</keyword>
<dbReference type="SUPFAM" id="SSF69189">
    <property type="entry name" value="Penicillin-binding protein associated domain"/>
    <property type="match status" value="1"/>
</dbReference>
<dbReference type="GO" id="GO:0008360">
    <property type="term" value="P:regulation of cell shape"/>
    <property type="evidence" value="ECO:0007669"/>
    <property type="project" value="UniProtKB-KW"/>
</dbReference>
<dbReference type="InterPro" id="IPR018044">
    <property type="entry name" value="Peptidase_S11"/>
</dbReference>
<dbReference type="InterPro" id="IPR037167">
    <property type="entry name" value="Peptidase_S11_C_sf"/>
</dbReference>
<evidence type="ECO:0000256" key="6">
    <source>
        <dbReference type="ARBA" id="ARBA00022670"/>
    </source>
</evidence>
<dbReference type="GO" id="GO:0009252">
    <property type="term" value="P:peptidoglycan biosynthetic process"/>
    <property type="evidence" value="ECO:0007669"/>
    <property type="project" value="UniProtKB-UniPathway"/>
</dbReference>
<dbReference type="GO" id="GO:0071555">
    <property type="term" value="P:cell wall organization"/>
    <property type="evidence" value="ECO:0007669"/>
    <property type="project" value="UniProtKB-KW"/>
</dbReference>
<evidence type="ECO:0000313" key="18">
    <source>
        <dbReference type="EMBL" id="EFE28569.2"/>
    </source>
</evidence>
<reference evidence="19" key="1">
    <citation type="submission" date="2010-12" db="EMBL/GenBank/DDBJ databases">
        <title>The genome sequence of Filifactor alocis strain ATCC 35896.</title>
        <authorList>
            <consortium name="The Broad Institute Genome Sequencing Platform"/>
            <person name="Ward D."/>
            <person name="Earl A."/>
            <person name="Feldgarden M."/>
            <person name="Young S.K."/>
            <person name="Gargeya S."/>
            <person name="Zeng Q."/>
            <person name="Alvarado L."/>
            <person name="Berlin A."/>
            <person name="Bochicchio J."/>
            <person name="Chapman S.B."/>
            <person name="Chen Z."/>
            <person name="Freedman E."/>
            <person name="Gellesch M."/>
            <person name="Goldberg J."/>
            <person name="Griggs A."/>
            <person name="Gujja S."/>
            <person name="Heilman E."/>
            <person name="Heiman D."/>
            <person name="Howarth C."/>
            <person name="Mehta T."/>
            <person name="Neiman D."/>
            <person name="Pearson M."/>
            <person name="Roberts A."/>
            <person name="Saif S."/>
            <person name="Shea T."/>
            <person name="Shenoy N."/>
            <person name="Sisk P."/>
            <person name="Stolte C."/>
            <person name="Sykes S."/>
            <person name="White J."/>
            <person name="Yandava C."/>
            <person name="Izard J."/>
            <person name="Blanton J.M."/>
            <person name="Baranova O.V."/>
            <person name="Tanner A.C."/>
            <person name="Dewhirst F.E."/>
            <person name="Haas B."/>
            <person name="Nusbaum C."/>
            <person name="Birren B."/>
        </authorList>
    </citation>
    <scope>NUCLEOTIDE SEQUENCE [LARGE SCALE GENOMIC DNA]</scope>
    <source>
        <strain evidence="19">ATCC 35896 / CCUG 47790 / D40 B5</strain>
    </source>
</reference>
<evidence type="ECO:0000256" key="7">
    <source>
        <dbReference type="ARBA" id="ARBA00022729"/>
    </source>
</evidence>
<dbReference type="OrthoDB" id="9791132at2"/>
<keyword evidence="7" id="KW-0732">Signal</keyword>
<evidence type="ECO:0000256" key="15">
    <source>
        <dbReference type="RuleBase" id="RU004016"/>
    </source>
</evidence>
<evidence type="ECO:0000256" key="13">
    <source>
        <dbReference type="PIRSR" id="PIRSR618044-1"/>
    </source>
</evidence>
<evidence type="ECO:0000256" key="1">
    <source>
        <dbReference type="ARBA" id="ARBA00003217"/>
    </source>
</evidence>
<proteinExistence type="inferred from homology"/>
<dbReference type="RefSeq" id="WP_014261827.1">
    <property type="nucleotide sequence ID" value="NC_016630.1"/>
</dbReference>
<dbReference type="EMBL" id="CP002390">
    <property type="protein sequence ID" value="EFE28569.2"/>
    <property type="molecule type" value="Genomic_DNA"/>
</dbReference>
<keyword evidence="5 18" id="KW-0121">Carboxypeptidase</keyword>
<dbReference type="SUPFAM" id="SSF56601">
    <property type="entry name" value="beta-lactamase/transpeptidase-like"/>
    <property type="match status" value="1"/>
</dbReference>